<feature type="compositionally biased region" description="Gly residues" evidence="1">
    <location>
        <begin position="485"/>
        <end position="499"/>
    </location>
</feature>
<dbReference type="EMBL" id="JACHJV010000002">
    <property type="protein sequence ID" value="MBB4928050.1"/>
    <property type="molecule type" value="Genomic_DNA"/>
</dbReference>
<name>A0A7W7VZX3_KITKI</name>
<evidence type="ECO:0000313" key="3">
    <source>
        <dbReference type="Proteomes" id="UP000540506"/>
    </source>
</evidence>
<evidence type="ECO:0000256" key="1">
    <source>
        <dbReference type="SAM" id="MobiDB-lite"/>
    </source>
</evidence>
<dbReference type="Proteomes" id="UP000540506">
    <property type="component" value="Unassembled WGS sequence"/>
</dbReference>
<reference evidence="2 3" key="1">
    <citation type="submission" date="2020-08" db="EMBL/GenBank/DDBJ databases">
        <title>Sequencing the genomes of 1000 actinobacteria strains.</title>
        <authorList>
            <person name="Klenk H.-P."/>
        </authorList>
    </citation>
    <scope>NUCLEOTIDE SEQUENCE [LARGE SCALE GENOMIC DNA]</scope>
    <source>
        <strain evidence="2 3">DSM 41654</strain>
    </source>
</reference>
<dbReference type="AlphaFoldDB" id="A0A7W7VZX3"/>
<evidence type="ECO:0000313" key="2">
    <source>
        <dbReference type="EMBL" id="MBB4928050.1"/>
    </source>
</evidence>
<gene>
    <name evidence="2" type="ORF">FHR34_007145</name>
</gene>
<dbReference type="RefSeq" id="WP_184944941.1">
    <property type="nucleotide sequence ID" value="NZ_JACHJV010000002.1"/>
</dbReference>
<protein>
    <submittedName>
        <fullName evidence="2">Uncharacterized protein</fullName>
    </submittedName>
</protein>
<keyword evidence="3" id="KW-1185">Reference proteome</keyword>
<feature type="region of interest" description="Disordered" evidence="1">
    <location>
        <begin position="470"/>
        <end position="504"/>
    </location>
</feature>
<sequence length="1237" mass="128470">MTIEELRALITRHTKDATLTLPAADLGTGPAAALVGGWLDGTLTVTDLRREDHADSVVVHGTLTITGLGLSDQQVDGIEFGLDPVDHGPTLYLPLTLPADWTFATSFPATEGSDLAALAFPAPPALLLTSAARPARDGYSALDPGLTFHAAQVTDPQQLGSLAALLRPRPGTLTLTGPVLRRPAKGPGDEARTDIALRSTPQPDAAFSASFTLWAGSREDGANGSAVGYGLRLAADLVLGKAVGATISAPLPSGGAALTLSADRLPERLTTGDLAAWNGTGAAVHQLVDQEGFALGDFVRLTGITAAIDPAAFAKGGLAAALAQVSATVETMPGTTWPILGDDLALTGVGATLTVTNPLQPSRAAKVTGHGDFTVAGNVSLHATAEIPPGTFRLSLDESTPAELRDVLQHFLPHADLTGVPDLTLKKFSGTATPKKGAYEVDASVSSDWHIDVGAARVTLTEAGLELAREGGEGSKGAGVVRRPGGAGGAAVPGNGGSRTTGTLSAKAELGPATGGNGSVVKFSAKWTIPGAFELDGTFPDLDLTALLKSLACQAEVPLPEGLPQVSLLQPAVTLRLGSALSGQSAAGKSYELAVSTTAAFDAAQLTFFGKAARTAEGGTLFAAAFWQQDWVWSPGKVSTWAPVLGFLDDISFVQSGLAVSSADGVAVDAGTEAPDTLPATLDKGLTFFTELGLTGPLAPLRVLFEDANGIRLTARLTTPVQESEFTASIAEQKTREGFGGLTLAFRPAQREVSLQTSWNFSVPAVGSAPATLLQFVAGGALKGTEFHLFLVLKPAGSAAQAVPAGRPAPHQLAYALRSSGHTLLTADPVPGADGGLVHEARPHRDSASRSADSLLRNTASRLAGLADPPPDADRPTWQNAFGVEGFDVHYFYLQIGYGTGTGFTLGAGGSVVIGEATLDLDIEGGFEPEPFVTVFRFDLGTVHQGAGISIWDLLAVLTTPPSWLAFLKQIVLHELAICVVTAPGGWTNPVTHEEWKQGFYAKGDIDFFGNNWRFEVNVSDDGLYAYSNIAQPLKLADVLTFSDASGTKGPQYLLDTRGIRTGHLPAKIFYLSGKLALLGLSGLTIEAQLGNEGFAFTIAADLLDILHGDLSCTLDRTGLKASADVKLGFDVRIPRGVVLGGIPIPAGDLVGIHAQGGFDLTIDGNGVDLHLTMSCDAYLLDVRLVQFDFAQQFTIGKWGDIVSWLQNNPEKLFESLGEGIWDALKDCATTTAAQLT</sequence>
<organism evidence="2 3">
    <name type="scientific">Kitasatospora kifunensis</name>
    <name type="common">Streptomyces kifunensis</name>
    <dbReference type="NCBI Taxonomy" id="58351"/>
    <lineage>
        <taxon>Bacteria</taxon>
        <taxon>Bacillati</taxon>
        <taxon>Actinomycetota</taxon>
        <taxon>Actinomycetes</taxon>
        <taxon>Kitasatosporales</taxon>
        <taxon>Streptomycetaceae</taxon>
        <taxon>Kitasatospora</taxon>
    </lineage>
</organism>
<comment type="caution">
    <text evidence="2">The sequence shown here is derived from an EMBL/GenBank/DDBJ whole genome shotgun (WGS) entry which is preliminary data.</text>
</comment>
<accession>A0A7W7VZX3</accession>
<proteinExistence type="predicted"/>